<dbReference type="InterPro" id="IPR049633">
    <property type="entry name" value="Ribosomal_eL6_CS"/>
</dbReference>
<dbReference type="SUPFAM" id="SSF50104">
    <property type="entry name" value="Translation proteins SH3-like domain"/>
    <property type="match status" value="1"/>
</dbReference>
<gene>
    <name evidence="4" type="ORF">SMN809_LOCUS29857</name>
</gene>
<reference evidence="4" key="1">
    <citation type="submission" date="2021-02" db="EMBL/GenBank/DDBJ databases">
        <authorList>
            <person name="Nowell W R."/>
        </authorList>
    </citation>
    <scope>NUCLEOTIDE SEQUENCE</scope>
</reference>
<dbReference type="PANTHER" id="PTHR10715">
    <property type="entry name" value="60S RIBOSOMAL PROTEIN L6"/>
    <property type="match status" value="1"/>
</dbReference>
<comment type="caution">
    <text evidence="4">The sequence shown here is derived from an EMBL/GenBank/DDBJ whole genome shotgun (WGS) entry which is preliminary data.</text>
</comment>
<evidence type="ECO:0000256" key="1">
    <source>
        <dbReference type="ARBA" id="ARBA00010592"/>
    </source>
</evidence>
<organism evidence="4 5">
    <name type="scientific">Rotaria magnacalcarata</name>
    <dbReference type="NCBI Taxonomy" id="392030"/>
    <lineage>
        <taxon>Eukaryota</taxon>
        <taxon>Metazoa</taxon>
        <taxon>Spiralia</taxon>
        <taxon>Gnathifera</taxon>
        <taxon>Rotifera</taxon>
        <taxon>Eurotatoria</taxon>
        <taxon>Bdelloidea</taxon>
        <taxon>Philodinida</taxon>
        <taxon>Philodinidae</taxon>
        <taxon>Rotaria</taxon>
    </lineage>
</organism>
<dbReference type="GO" id="GO:0022625">
    <property type="term" value="C:cytosolic large ribosomal subunit"/>
    <property type="evidence" value="ECO:0007669"/>
    <property type="project" value="TreeGrafter"/>
</dbReference>
<dbReference type="InterPro" id="IPR008991">
    <property type="entry name" value="Translation_prot_SH3-like_sf"/>
</dbReference>
<dbReference type="EMBL" id="CAJOBI010054430">
    <property type="protein sequence ID" value="CAF4387541.1"/>
    <property type="molecule type" value="Genomic_DNA"/>
</dbReference>
<protein>
    <recommendedName>
        <fullName evidence="3">60S ribosomal protein L6</fullName>
    </recommendedName>
</protein>
<keyword evidence="3" id="KW-0687">Ribonucleoprotein</keyword>
<dbReference type="GO" id="GO:0003735">
    <property type="term" value="F:structural constituent of ribosome"/>
    <property type="evidence" value="ECO:0007669"/>
    <property type="project" value="InterPro"/>
</dbReference>
<dbReference type="PROSITE" id="PS01170">
    <property type="entry name" value="RIBOSOMAL_L6E"/>
    <property type="match status" value="1"/>
</dbReference>
<evidence type="ECO:0000256" key="3">
    <source>
        <dbReference type="RuleBase" id="RU000662"/>
    </source>
</evidence>
<accession>A0A8S2VFE1</accession>
<dbReference type="GO" id="GO:0002181">
    <property type="term" value="P:cytoplasmic translation"/>
    <property type="evidence" value="ECO:0007669"/>
    <property type="project" value="TreeGrafter"/>
</dbReference>
<evidence type="ECO:0000313" key="4">
    <source>
        <dbReference type="EMBL" id="CAF4387541.1"/>
    </source>
</evidence>
<comment type="subunit">
    <text evidence="2">Component of the large ribosomal subunit. May bind IPO9 with low affinity.</text>
</comment>
<dbReference type="GO" id="GO:0003723">
    <property type="term" value="F:RNA binding"/>
    <property type="evidence" value="ECO:0007669"/>
    <property type="project" value="TreeGrafter"/>
</dbReference>
<dbReference type="AlphaFoldDB" id="A0A8S2VFE1"/>
<feature type="non-terminal residue" evidence="4">
    <location>
        <position position="1"/>
    </location>
</feature>
<name>A0A8S2VFE1_9BILA</name>
<proteinExistence type="inferred from homology"/>
<feature type="non-terminal residue" evidence="4">
    <location>
        <position position="56"/>
    </location>
</feature>
<dbReference type="Pfam" id="PF01159">
    <property type="entry name" value="Ribosomal_L6e"/>
    <property type="match status" value="1"/>
</dbReference>
<dbReference type="PANTHER" id="PTHR10715:SF0">
    <property type="entry name" value="LARGE RIBOSOMAL SUBUNIT PROTEIN EL6"/>
    <property type="match status" value="1"/>
</dbReference>
<keyword evidence="3" id="KW-0689">Ribosomal protein</keyword>
<sequence length="56" mass="5975">VAGKHAGKRVVVVKHLSSGLLLVTGPHKLNGVPLRRVNQIYVIATSTKLDLSSAKF</sequence>
<dbReference type="Gene3D" id="2.30.30.30">
    <property type="match status" value="1"/>
</dbReference>
<dbReference type="Proteomes" id="UP000676336">
    <property type="component" value="Unassembled WGS sequence"/>
</dbReference>
<dbReference type="InterPro" id="IPR000915">
    <property type="entry name" value="60S_ribosomal_eL6"/>
</dbReference>
<evidence type="ECO:0000313" key="5">
    <source>
        <dbReference type="Proteomes" id="UP000676336"/>
    </source>
</evidence>
<evidence type="ECO:0000256" key="2">
    <source>
        <dbReference type="ARBA" id="ARBA00046388"/>
    </source>
</evidence>
<dbReference type="GO" id="GO:0000027">
    <property type="term" value="P:ribosomal large subunit assembly"/>
    <property type="evidence" value="ECO:0007669"/>
    <property type="project" value="TreeGrafter"/>
</dbReference>
<comment type="similarity">
    <text evidence="1 3">Belongs to the eukaryotic ribosomal protein eL6 family.</text>
</comment>
<dbReference type="InterPro" id="IPR014722">
    <property type="entry name" value="Rib_uL2_dom2"/>
</dbReference>